<gene>
    <name evidence="1" type="ORF">KHA94_16175</name>
</gene>
<accession>A0ABS5NV73</accession>
<dbReference type="PANTHER" id="PTHR40051">
    <property type="entry name" value="IG HYPOTHETICAL 15966"/>
    <property type="match status" value="1"/>
</dbReference>
<reference evidence="1 2" key="1">
    <citation type="submission" date="2021-05" db="EMBL/GenBank/DDBJ databases">
        <title>Novel Bacillus species.</title>
        <authorList>
            <person name="Liu G."/>
        </authorList>
    </citation>
    <scope>NUCLEOTIDE SEQUENCE [LARGE SCALE GENOMIC DNA]</scope>
    <source>
        <strain evidence="1 2">FJAT-49705</strain>
    </source>
</reference>
<comment type="caution">
    <text evidence="1">The sequence shown here is derived from an EMBL/GenBank/DDBJ whole genome shotgun (WGS) entry which is preliminary data.</text>
</comment>
<evidence type="ECO:0000313" key="2">
    <source>
        <dbReference type="Proteomes" id="UP000681027"/>
    </source>
</evidence>
<proteinExistence type="predicted"/>
<dbReference type="InterPro" id="IPR014962">
    <property type="entry name" value="YolD"/>
</dbReference>
<sequence>MIRDRGLIKWQPAHFMPEHRKLLNGLNYDDNKCKKPELDEQKLEEIGIVVMDSLNHTLPVKVTTWQDGYLRFHEGIISKVDYLMKCMILETNNGNEKIMINDITAVERI</sequence>
<dbReference type="EMBL" id="JAGYPM010000003">
    <property type="protein sequence ID" value="MBS4191727.1"/>
    <property type="molecule type" value="Genomic_DNA"/>
</dbReference>
<evidence type="ECO:0000313" key="1">
    <source>
        <dbReference type="EMBL" id="MBS4191727.1"/>
    </source>
</evidence>
<dbReference type="RefSeq" id="WP_213103145.1">
    <property type="nucleotide sequence ID" value="NZ_JAGYPM010000003.1"/>
</dbReference>
<keyword evidence="2" id="KW-1185">Reference proteome</keyword>
<dbReference type="PANTHER" id="PTHR40051:SF1">
    <property type="entry name" value="YOLD-LIKE FAMILY PROTEIN"/>
    <property type="match status" value="1"/>
</dbReference>
<protein>
    <submittedName>
        <fullName evidence="1">YolD-like family protein</fullName>
    </submittedName>
</protein>
<dbReference type="Pfam" id="PF08863">
    <property type="entry name" value="YolD"/>
    <property type="match status" value="1"/>
</dbReference>
<dbReference type="Proteomes" id="UP000681027">
    <property type="component" value="Unassembled WGS sequence"/>
</dbReference>
<organism evidence="1 2">
    <name type="scientific">Cytobacillus citreus</name>
    <dbReference type="NCBI Taxonomy" id="2833586"/>
    <lineage>
        <taxon>Bacteria</taxon>
        <taxon>Bacillati</taxon>
        <taxon>Bacillota</taxon>
        <taxon>Bacilli</taxon>
        <taxon>Bacillales</taxon>
        <taxon>Bacillaceae</taxon>
        <taxon>Cytobacillus</taxon>
    </lineage>
</organism>
<name>A0ABS5NV73_9BACI</name>